<evidence type="ECO:0000313" key="3">
    <source>
        <dbReference type="Proteomes" id="UP001500305"/>
    </source>
</evidence>
<name>A0ABP5RY98_9ACTN</name>
<feature type="domain" description="Cysteine-rich" evidence="1">
    <location>
        <begin position="3"/>
        <end position="84"/>
    </location>
</feature>
<protein>
    <submittedName>
        <fullName evidence="2">(Fe-S)-binding protein</fullName>
    </submittedName>
</protein>
<dbReference type="RefSeq" id="WP_344641082.1">
    <property type="nucleotide sequence ID" value="NZ_BAAATR010000062.1"/>
</dbReference>
<accession>A0ABP5RY98</accession>
<dbReference type="PANTHER" id="PTHR30296:SF0">
    <property type="entry name" value="LACTATE UTILIZATION PROTEIN A"/>
    <property type="match status" value="1"/>
</dbReference>
<proteinExistence type="predicted"/>
<dbReference type="InterPro" id="IPR004017">
    <property type="entry name" value="Cys_rich_dom"/>
</dbReference>
<dbReference type="EMBL" id="BAAATR010000062">
    <property type="protein sequence ID" value="GAA2278375.1"/>
    <property type="molecule type" value="Genomic_DNA"/>
</dbReference>
<keyword evidence="3" id="KW-1185">Reference proteome</keyword>
<dbReference type="PANTHER" id="PTHR30296">
    <property type="entry name" value="UNCHARACTERIZED PROTEIN YKGE"/>
    <property type="match status" value="1"/>
</dbReference>
<evidence type="ECO:0000313" key="2">
    <source>
        <dbReference type="EMBL" id="GAA2278375.1"/>
    </source>
</evidence>
<dbReference type="Proteomes" id="UP001500305">
    <property type="component" value="Unassembled WGS sequence"/>
</dbReference>
<reference evidence="3" key="1">
    <citation type="journal article" date="2019" name="Int. J. Syst. Evol. Microbiol.">
        <title>The Global Catalogue of Microorganisms (GCM) 10K type strain sequencing project: providing services to taxonomists for standard genome sequencing and annotation.</title>
        <authorList>
            <consortium name="The Broad Institute Genomics Platform"/>
            <consortium name="The Broad Institute Genome Sequencing Center for Infectious Disease"/>
            <person name="Wu L."/>
            <person name="Ma J."/>
        </authorList>
    </citation>
    <scope>NUCLEOTIDE SEQUENCE [LARGE SCALE GENOMIC DNA]</scope>
    <source>
        <strain evidence="3">JCM 7356</strain>
    </source>
</reference>
<gene>
    <name evidence="2" type="ORF">GCM10010430_75430</name>
</gene>
<comment type="caution">
    <text evidence="2">The sequence shown here is derived from an EMBL/GenBank/DDBJ whole genome shotgun (WGS) entry which is preliminary data.</text>
</comment>
<sequence length="262" mass="28567">MRVALFATCVNDALYPSTAIATVRLLERLGVEVDFPAEQTCCGQPQFNTGYRRETEPMVRRLARAFAAYEYVVTPSGSCTAMIRDAYPRIGARARTERRGTELAEAADSLVPRVYELTEFLIDVLEVEDVGAHFPYTVTYHPSCHGLRLLRLGDRPLRLLRAVRGLELVELPGAEECCGFGGTFAVKNPDVSTAMGDDKVRNALGTGARVLCGGDNSCLLHLGGLLRRRSAPLRPLHIAEILASTEEQPWTGTSGDEQGSAV</sequence>
<dbReference type="Pfam" id="PF02754">
    <property type="entry name" value="CCG"/>
    <property type="match status" value="2"/>
</dbReference>
<organism evidence="2 3">
    <name type="scientific">Kitasatospora cystarginea</name>
    <dbReference type="NCBI Taxonomy" id="58350"/>
    <lineage>
        <taxon>Bacteria</taxon>
        <taxon>Bacillati</taxon>
        <taxon>Actinomycetota</taxon>
        <taxon>Actinomycetes</taxon>
        <taxon>Kitasatosporales</taxon>
        <taxon>Streptomycetaceae</taxon>
        <taxon>Kitasatospora</taxon>
    </lineage>
</organism>
<evidence type="ECO:0000259" key="1">
    <source>
        <dbReference type="Pfam" id="PF02754"/>
    </source>
</evidence>
<feature type="domain" description="Cysteine-rich" evidence="1">
    <location>
        <begin position="138"/>
        <end position="222"/>
    </location>
</feature>